<dbReference type="KEGG" id="llh:I41_45100"/>
<accession>A0A517U3U9</accession>
<organism evidence="1 2">
    <name type="scientific">Lacipirellula limnantheis</name>
    <dbReference type="NCBI Taxonomy" id="2528024"/>
    <lineage>
        <taxon>Bacteria</taxon>
        <taxon>Pseudomonadati</taxon>
        <taxon>Planctomycetota</taxon>
        <taxon>Planctomycetia</taxon>
        <taxon>Pirellulales</taxon>
        <taxon>Lacipirellulaceae</taxon>
        <taxon>Lacipirellula</taxon>
    </lineage>
</organism>
<name>A0A517U3U9_9BACT</name>
<proteinExistence type="predicted"/>
<gene>
    <name evidence="1" type="ORF">I41_45100</name>
</gene>
<sequence>MSVDGVRPKLADPFTEEPVRYSNVYCIEPTTAAPRLVIGPAENHVELLLSLAQLWREQLGVLYVLLVPRLGKREPGRYQSPGPLDFEQVAEFCRRFHEFFEGDGRHHLWIGSASGPGLLVYDQHDWIYAYGDLPAYMQLLKTRGFVEGEIRPPSPHAHSYNEFFDRSEDELMTYWQWKYFPLQDQDEY</sequence>
<reference evidence="1 2" key="1">
    <citation type="submission" date="2019-02" db="EMBL/GenBank/DDBJ databases">
        <title>Deep-cultivation of Planctomycetes and their phenomic and genomic characterization uncovers novel biology.</title>
        <authorList>
            <person name="Wiegand S."/>
            <person name="Jogler M."/>
            <person name="Boedeker C."/>
            <person name="Pinto D."/>
            <person name="Vollmers J."/>
            <person name="Rivas-Marin E."/>
            <person name="Kohn T."/>
            <person name="Peeters S.H."/>
            <person name="Heuer A."/>
            <person name="Rast P."/>
            <person name="Oberbeckmann S."/>
            <person name="Bunk B."/>
            <person name="Jeske O."/>
            <person name="Meyerdierks A."/>
            <person name="Storesund J.E."/>
            <person name="Kallscheuer N."/>
            <person name="Luecker S."/>
            <person name="Lage O.M."/>
            <person name="Pohl T."/>
            <person name="Merkel B.J."/>
            <person name="Hornburger P."/>
            <person name="Mueller R.-W."/>
            <person name="Bruemmer F."/>
            <person name="Labrenz M."/>
            <person name="Spormann A.M."/>
            <person name="Op den Camp H."/>
            <person name="Overmann J."/>
            <person name="Amann R."/>
            <person name="Jetten M.S.M."/>
            <person name="Mascher T."/>
            <person name="Medema M.H."/>
            <person name="Devos D.P."/>
            <person name="Kaster A.-K."/>
            <person name="Ovreas L."/>
            <person name="Rohde M."/>
            <person name="Galperin M.Y."/>
            <person name="Jogler C."/>
        </authorList>
    </citation>
    <scope>NUCLEOTIDE SEQUENCE [LARGE SCALE GENOMIC DNA]</scope>
    <source>
        <strain evidence="1 2">I41</strain>
    </source>
</reference>
<dbReference type="EMBL" id="CP036339">
    <property type="protein sequence ID" value="QDT75300.1"/>
    <property type="molecule type" value="Genomic_DNA"/>
</dbReference>
<protein>
    <submittedName>
        <fullName evidence="1">Uncharacterized protein</fullName>
    </submittedName>
</protein>
<keyword evidence="2" id="KW-1185">Reference proteome</keyword>
<dbReference type="AlphaFoldDB" id="A0A517U3U9"/>
<evidence type="ECO:0000313" key="2">
    <source>
        <dbReference type="Proteomes" id="UP000317909"/>
    </source>
</evidence>
<evidence type="ECO:0000313" key="1">
    <source>
        <dbReference type="EMBL" id="QDT75300.1"/>
    </source>
</evidence>
<dbReference type="Proteomes" id="UP000317909">
    <property type="component" value="Chromosome"/>
</dbReference>
<dbReference type="OrthoDB" id="7823054at2"/>
<dbReference type="RefSeq" id="WP_145434970.1">
    <property type="nucleotide sequence ID" value="NZ_CP036339.1"/>
</dbReference>